<evidence type="ECO:0000313" key="1">
    <source>
        <dbReference type="EMBL" id="ORB55321.1"/>
    </source>
</evidence>
<proteinExistence type="predicted"/>
<accession>A0A1X0J0T1</accession>
<dbReference type="AlphaFoldDB" id="A0A1X0J0T1"/>
<gene>
    <name evidence="1" type="ORF">BST43_15775</name>
</gene>
<comment type="caution">
    <text evidence="1">The sequence shown here is derived from an EMBL/GenBank/DDBJ whole genome shotgun (WGS) entry which is preliminary data.</text>
</comment>
<dbReference type="Proteomes" id="UP000192434">
    <property type="component" value="Unassembled WGS sequence"/>
</dbReference>
<evidence type="ECO:0000313" key="2">
    <source>
        <dbReference type="Proteomes" id="UP000192434"/>
    </source>
</evidence>
<sequence>MSEQPERPQGVYITKANGRKIICELAYVGKDADGLDQWECATPLDSNDVLHVDVLPAKSSIVLRPVQ</sequence>
<organism evidence="1 2">
    <name type="scientific">Mycobacteroides saopaulense</name>
    <dbReference type="NCBI Taxonomy" id="1578165"/>
    <lineage>
        <taxon>Bacteria</taxon>
        <taxon>Bacillati</taxon>
        <taxon>Actinomycetota</taxon>
        <taxon>Actinomycetes</taxon>
        <taxon>Mycobacteriales</taxon>
        <taxon>Mycobacteriaceae</taxon>
        <taxon>Mycobacteroides</taxon>
    </lineage>
</organism>
<reference evidence="1 2" key="1">
    <citation type="submission" date="2016-12" db="EMBL/GenBank/DDBJ databases">
        <title>The new phylogeny of genus Mycobacterium.</title>
        <authorList>
            <person name="Tortoli E."/>
            <person name="Trovato A."/>
            <person name="Cirillo D.M."/>
        </authorList>
    </citation>
    <scope>NUCLEOTIDE SEQUENCE [LARGE SCALE GENOMIC DNA]</scope>
    <source>
        <strain evidence="1 2">CCUG 66554</strain>
    </source>
</reference>
<name>A0A1X0J0T1_9MYCO</name>
<protein>
    <submittedName>
        <fullName evidence="1">Uncharacterized protein</fullName>
    </submittedName>
</protein>
<dbReference type="EMBL" id="MVII01000019">
    <property type="protein sequence ID" value="ORB55321.1"/>
    <property type="molecule type" value="Genomic_DNA"/>
</dbReference>